<name>A0AA41UEH1_9MICO</name>
<dbReference type="Pfam" id="PF14065">
    <property type="entry name" value="Pvc16_N"/>
    <property type="match status" value="1"/>
</dbReference>
<dbReference type="GO" id="GO:0016887">
    <property type="term" value="F:ATP hydrolysis activity"/>
    <property type="evidence" value="ECO:0007669"/>
    <property type="project" value="InterPro"/>
</dbReference>
<evidence type="ECO:0000259" key="2">
    <source>
        <dbReference type="Pfam" id="PF14065"/>
    </source>
</evidence>
<evidence type="ECO:0000313" key="4">
    <source>
        <dbReference type="Proteomes" id="UP001165341"/>
    </source>
</evidence>
<dbReference type="EMBL" id="JALGAR010000001">
    <property type="protein sequence ID" value="MCI4657020.1"/>
    <property type="molecule type" value="Genomic_DNA"/>
</dbReference>
<dbReference type="Proteomes" id="UP001165341">
    <property type="component" value="Unassembled WGS sequence"/>
</dbReference>
<gene>
    <name evidence="3" type="ORF">MQH31_04230</name>
</gene>
<dbReference type="InterPro" id="IPR003959">
    <property type="entry name" value="ATPase_AAA_core"/>
</dbReference>
<dbReference type="Pfam" id="PF00004">
    <property type="entry name" value="AAA"/>
    <property type="match status" value="1"/>
</dbReference>
<accession>A0AA41UEH1</accession>
<reference evidence="3" key="1">
    <citation type="submission" date="2022-03" db="EMBL/GenBank/DDBJ databases">
        <title>Cryobacterium sp. nov. strain ZS14-85, isolated from Antarctic soil.</title>
        <authorList>
            <person name="Li J."/>
            <person name="Niu G."/>
        </authorList>
    </citation>
    <scope>NUCLEOTIDE SEQUENCE</scope>
    <source>
        <strain evidence="3">ZS14-85</strain>
    </source>
</reference>
<dbReference type="InterPro" id="IPR025351">
    <property type="entry name" value="Pvc16_N"/>
</dbReference>
<dbReference type="AlphaFoldDB" id="A0AA41UEH1"/>
<dbReference type="GO" id="GO:0005524">
    <property type="term" value="F:ATP binding"/>
    <property type="evidence" value="ECO:0007669"/>
    <property type="project" value="InterPro"/>
</dbReference>
<protein>
    <submittedName>
        <fullName evidence="3">Pvc16 family protein</fullName>
    </submittedName>
</protein>
<sequence>MSSLSNYGQVIAATTVALQSMLAGSPFGLNVTARSLDVARTGVTGSSINLFLYSDSLISYREASAQHGPSRVIAELRYLVSAFAADIEDTDAASHRDFGTAQAAIERHPVLTVPVTASEKLQVWLTPSPLTTEVLTSLWQASTAPLRVSFAVMASFTLDTTERVTKLGTIRDVVKLAGAGAIAVFSGTDAGAKAAAAASAASELGKALVTVGLESVVASSPEETDATLDRLFERVKEEGAVLLVDDADAVFGVRPEELDPDDPYAAIDVGAVLDRLGNAPSVVIIALTGVSGDELADRARVEVRFPAS</sequence>
<evidence type="ECO:0000259" key="1">
    <source>
        <dbReference type="Pfam" id="PF00004"/>
    </source>
</evidence>
<evidence type="ECO:0000313" key="3">
    <source>
        <dbReference type="EMBL" id="MCI4657020.1"/>
    </source>
</evidence>
<feature type="domain" description="Pvc16 N-terminal" evidence="2">
    <location>
        <begin position="47"/>
        <end position="166"/>
    </location>
</feature>
<organism evidence="3 4">
    <name type="scientific">Cryobacterium zhongshanensis</name>
    <dbReference type="NCBI Taxonomy" id="2928153"/>
    <lineage>
        <taxon>Bacteria</taxon>
        <taxon>Bacillati</taxon>
        <taxon>Actinomycetota</taxon>
        <taxon>Actinomycetes</taxon>
        <taxon>Micrococcales</taxon>
        <taxon>Microbacteriaceae</taxon>
        <taxon>Cryobacterium</taxon>
    </lineage>
</organism>
<keyword evidence="4" id="KW-1185">Reference proteome</keyword>
<feature type="domain" description="ATPase AAA-type core" evidence="1">
    <location>
        <begin position="185"/>
        <end position="288"/>
    </location>
</feature>
<proteinExistence type="predicted"/>
<dbReference type="Gene3D" id="3.40.50.300">
    <property type="entry name" value="P-loop containing nucleotide triphosphate hydrolases"/>
    <property type="match status" value="1"/>
</dbReference>
<comment type="caution">
    <text evidence="3">The sequence shown here is derived from an EMBL/GenBank/DDBJ whole genome shotgun (WGS) entry which is preliminary data.</text>
</comment>
<dbReference type="RefSeq" id="WP_134532803.1">
    <property type="nucleotide sequence ID" value="NZ_JALGAR010000001.1"/>
</dbReference>
<dbReference type="InterPro" id="IPR027417">
    <property type="entry name" value="P-loop_NTPase"/>
</dbReference>